<protein>
    <recommendedName>
        <fullName evidence="4">SNF2 N-terminal domain-containing protein</fullName>
    </recommendedName>
</protein>
<name>A0A8H4GKP2_9EURO</name>
<dbReference type="AlphaFoldDB" id="A0A8H4GKP2"/>
<sequence>MQAKNHDAQLWYSSVAAAKDPTHTHRLILLLCPSALIDIWLAELRARLGDAFRILLFHGSSLHTSDYLRKSLTVDTLSDLETGLRALDPTDIGTTRTIVLSSYSTWSMRIDLAIEQLAEMQAQTMDDDDTAGQDDFGSTERAGRGNGSTPTCPDGLAAWSAMKATRPRPSGHKSTTPSRDSRQSMSGS</sequence>
<proteinExistence type="predicted"/>
<evidence type="ECO:0000313" key="3">
    <source>
        <dbReference type="Proteomes" id="UP000653565"/>
    </source>
</evidence>
<dbReference type="Proteomes" id="UP000653565">
    <property type="component" value="Unassembled WGS sequence"/>
</dbReference>
<feature type="region of interest" description="Disordered" evidence="1">
    <location>
        <begin position="124"/>
        <end position="188"/>
    </location>
</feature>
<evidence type="ECO:0008006" key="4">
    <source>
        <dbReference type="Google" id="ProtNLM"/>
    </source>
</evidence>
<evidence type="ECO:0000313" key="2">
    <source>
        <dbReference type="EMBL" id="KAF4231660.1"/>
    </source>
</evidence>
<dbReference type="OrthoDB" id="4507000at2759"/>
<feature type="compositionally biased region" description="Polar residues" evidence="1">
    <location>
        <begin position="172"/>
        <end position="188"/>
    </location>
</feature>
<reference evidence="2" key="1">
    <citation type="journal article" date="2020" name="bioRxiv">
        <title>Genomic and phenotypic heterogeneity of clinical isolates of the human pathogens Aspergillus fumigatus, Aspergillus lentulus and Aspergillus fumigatiaffinis.</title>
        <authorList>
            <person name="dos Santos R.A.C."/>
            <person name="Steenwyk J.L."/>
            <person name="Rivero-Menendez O."/>
            <person name="Mead M.E."/>
            <person name="Silva L.P."/>
            <person name="Bastos R.W."/>
            <person name="Alastruey-Izquierdo A."/>
            <person name="Goldman G.H."/>
            <person name="Rokas A."/>
        </authorList>
    </citation>
    <scope>NUCLEOTIDE SEQUENCE</scope>
    <source>
        <strain evidence="2">CNM-CM6805</strain>
    </source>
</reference>
<dbReference type="EMBL" id="JAAAPX010000100">
    <property type="protein sequence ID" value="KAF4231660.1"/>
    <property type="molecule type" value="Genomic_DNA"/>
</dbReference>
<organism evidence="2 3">
    <name type="scientific">Aspergillus fumigatiaffinis</name>
    <dbReference type="NCBI Taxonomy" id="340414"/>
    <lineage>
        <taxon>Eukaryota</taxon>
        <taxon>Fungi</taxon>
        <taxon>Dikarya</taxon>
        <taxon>Ascomycota</taxon>
        <taxon>Pezizomycotina</taxon>
        <taxon>Eurotiomycetes</taxon>
        <taxon>Eurotiomycetidae</taxon>
        <taxon>Eurotiales</taxon>
        <taxon>Aspergillaceae</taxon>
        <taxon>Aspergillus</taxon>
        <taxon>Aspergillus subgen. Fumigati</taxon>
    </lineage>
</organism>
<keyword evidence="3" id="KW-1185">Reference proteome</keyword>
<gene>
    <name evidence="2" type="ORF">CNMCM6805_000006</name>
</gene>
<evidence type="ECO:0000256" key="1">
    <source>
        <dbReference type="SAM" id="MobiDB-lite"/>
    </source>
</evidence>
<accession>A0A8H4GKP2</accession>
<comment type="caution">
    <text evidence="2">The sequence shown here is derived from an EMBL/GenBank/DDBJ whole genome shotgun (WGS) entry which is preliminary data.</text>
</comment>
<reference evidence="2" key="2">
    <citation type="submission" date="2020-04" db="EMBL/GenBank/DDBJ databases">
        <authorList>
            <person name="Santos R.A.C."/>
            <person name="Steenwyk J.L."/>
            <person name="Rivero-Menendez O."/>
            <person name="Mead M.E."/>
            <person name="Silva L.P."/>
            <person name="Bastos R.W."/>
            <person name="Alastruey-Izquierdo A."/>
            <person name="Goldman G.H."/>
            <person name="Rokas A."/>
        </authorList>
    </citation>
    <scope>NUCLEOTIDE SEQUENCE</scope>
    <source>
        <strain evidence="2">CNM-CM6805</strain>
    </source>
</reference>